<evidence type="ECO:0000256" key="3">
    <source>
        <dbReference type="ARBA" id="ARBA00022989"/>
    </source>
</evidence>
<feature type="domain" description="Major facilitator superfamily (MFS) profile" evidence="7">
    <location>
        <begin position="1"/>
        <end position="389"/>
    </location>
</feature>
<feature type="transmembrane region" description="Helical" evidence="5">
    <location>
        <begin position="301"/>
        <end position="325"/>
    </location>
</feature>
<reference evidence="8 9" key="1">
    <citation type="journal article" date="2010" name="J. Bacteriol.">
        <title>Genome sequence of the milbemycin-producing bacterium Streptomyces bingchenggensis.</title>
        <authorList>
            <person name="Wang X.J."/>
            <person name="Yan Y.J."/>
            <person name="Zhang B."/>
            <person name="An J."/>
            <person name="Wang J.J."/>
            <person name="Tian J."/>
            <person name="Jiang L."/>
            <person name="Chen Y.H."/>
            <person name="Huang S.X."/>
            <person name="Yin M."/>
            <person name="Zhang J."/>
            <person name="Gao A.L."/>
            <person name="Liu C.X."/>
            <person name="Zhu Z.X."/>
            <person name="Xiang W.S."/>
        </authorList>
    </citation>
    <scope>NUCLEOTIDE SEQUENCE [LARGE SCALE GENOMIC DNA]</scope>
    <source>
        <strain evidence="8 9">BCW-1</strain>
    </source>
</reference>
<dbReference type="KEGG" id="sbh:SBI_09431"/>
<dbReference type="PANTHER" id="PTHR42910:SF1">
    <property type="entry name" value="MAJOR FACILITATOR SUPERFAMILY (MFS) PROFILE DOMAIN-CONTAINING PROTEIN"/>
    <property type="match status" value="1"/>
</dbReference>
<dbReference type="Gene3D" id="1.20.1250.20">
    <property type="entry name" value="MFS general substrate transporter like domains"/>
    <property type="match status" value="1"/>
</dbReference>
<comment type="subcellular location">
    <subcellularLocation>
        <location evidence="1">Cell membrane</location>
        <topology evidence="1">Multi-pass membrane protein</topology>
    </subcellularLocation>
</comment>
<feature type="transmembrane region" description="Helical" evidence="5">
    <location>
        <begin position="42"/>
        <end position="63"/>
    </location>
</feature>
<evidence type="ECO:0000256" key="6">
    <source>
        <dbReference type="SAM" id="SignalP"/>
    </source>
</evidence>
<feature type="transmembrane region" description="Helical" evidence="5">
    <location>
        <begin position="275"/>
        <end position="295"/>
    </location>
</feature>
<evidence type="ECO:0000256" key="1">
    <source>
        <dbReference type="ARBA" id="ARBA00004651"/>
    </source>
</evidence>
<dbReference type="PANTHER" id="PTHR42910">
    <property type="entry name" value="TRANSPORTER SCO4007-RELATED"/>
    <property type="match status" value="1"/>
</dbReference>
<evidence type="ECO:0000259" key="7">
    <source>
        <dbReference type="PROSITE" id="PS50850"/>
    </source>
</evidence>
<dbReference type="GO" id="GO:0022857">
    <property type="term" value="F:transmembrane transporter activity"/>
    <property type="evidence" value="ECO:0007669"/>
    <property type="project" value="InterPro"/>
</dbReference>
<feature type="transmembrane region" description="Helical" evidence="5">
    <location>
        <begin position="242"/>
        <end position="263"/>
    </location>
</feature>
<keyword evidence="4 5" id="KW-0472">Membrane</keyword>
<protein>
    <submittedName>
        <fullName evidence="8">Major facilitator transporter</fullName>
    </submittedName>
</protein>
<keyword evidence="3 5" id="KW-1133">Transmembrane helix</keyword>
<dbReference type="Pfam" id="PF07690">
    <property type="entry name" value="MFS_1"/>
    <property type="match status" value="1"/>
</dbReference>
<evidence type="ECO:0000256" key="2">
    <source>
        <dbReference type="ARBA" id="ARBA00022692"/>
    </source>
</evidence>
<dbReference type="EMBL" id="CP002047">
    <property type="protein sequence ID" value="ADI12549.1"/>
    <property type="molecule type" value="Genomic_DNA"/>
</dbReference>
<organism evidence="8 9">
    <name type="scientific">Streptomyces bingchenggensis (strain BCW-1)</name>
    <dbReference type="NCBI Taxonomy" id="749414"/>
    <lineage>
        <taxon>Bacteria</taxon>
        <taxon>Bacillati</taxon>
        <taxon>Actinomycetota</taxon>
        <taxon>Actinomycetes</taxon>
        <taxon>Kitasatosporales</taxon>
        <taxon>Streptomycetaceae</taxon>
        <taxon>Streptomyces</taxon>
    </lineage>
</organism>
<feature type="chain" id="PRO_5039154472" evidence="6">
    <location>
        <begin position="23"/>
        <end position="403"/>
    </location>
</feature>
<gene>
    <name evidence="8" type="ordered locus">SBI_09431</name>
</gene>
<dbReference type="GO" id="GO:0005886">
    <property type="term" value="C:plasma membrane"/>
    <property type="evidence" value="ECO:0007669"/>
    <property type="project" value="UniProtKB-SubCell"/>
</dbReference>
<evidence type="ECO:0000256" key="5">
    <source>
        <dbReference type="SAM" id="Phobius"/>
    </source>
</evidence>
<dbReference type="InterPro" id="IPR036259">
    <property type="entry name" value="MFS_trans_sf"/>
</dbReference>
<feature type="transmembrane region" description="Helical" evidence="5">
    <location>
        <begin position="337"/>
        <end position="354"/>
    </location>
</feature>
<dbReference type="CDD" id="cd17324">
    <property type="entry name" value="MFS_NepI_like"/>
    <property type="match status" value="1"/>
</dbReference>
<dbReference type="eggNOG" id="COG2814">
    <property type="taxonomic scope" value="Bacteria"/>
</dbReference>
<feature type="signal peptide" evidence="6">
    <location>
        <begin position="1"/>
        <end position="22"/>
    </location>
</feature>
<dbReference type="SUPFAM" id="SSF103473">
    <property type="entry name" value="MFS general substrate transporter"/>
    <property type="match status" value="1"/>
</dbReference>
<keyword evidence="6" id="KW-0732">Signal</keyword>
<keyword evidence="2 5" id="KW-0812">Transmembrane</keyword>
<dbReference type="InterPro" id="IPR020846">
    <property type="entry name" value="MFS_dom"/>
</dbReference>
<dbReference type="Proteomes" id="UP000000377">
    <property type="component" value="Chromosome"/>
</dbReference>
<dbReference type="RefSeq" id="WP_014181996.1">
    <property type="nucleotide sequence ID" value="NC_016582.1"/>
</dbReference>
<proteinExistence type="predicted"/>
<feature type="transmembrane region" description="Helical" evidence="5">
    <location>
        <begin position="360"/>
        <end position="380"/>
    </location>
</feature>
<dbReference type="PROSITE" id="PS50850">
    <property type="entry name" value="MFS"/>
    <property type="match status" value="1"/>
</dbReference>
<sequence length="403" mass="40633">MTRPLARGGTLLLASIAATAIANNYAIQPALSAVAADLGVPLSVIGLVPTAALIGCMTGFALLLPLTDHLAPNRLVTAQLTAQAAALALGAAAPGAVVLLVAYVLIGAAASVAAQASSIAGRYAPPGRRGTGVATVAAGMSAGILLSRLAGGTLADVLGWRRMLLVFAALALLGAIAAATLLPRQQPHSRRGYRATLASLPPLLRHHPQLRRAVATGGLWYFAFNLIWVALALTLAQPPHSLGPTAIGLYSLAGLLGFAALPLTGRLADRYTPHTVITAGMLTAAAGTALLATGLNNPPTTALGLALFDAGCFVAQAANQCRIIALNPRRSGSLSSVYLVLYFSIGAIGTAVAAPLLNTLGWQGTALAALAALLLAAALVPTGNRQTRREPARGTGPASGSER</sequence>
<keyword evidence="9" id="KW-1185">Reference proteome</keyword>
<accession>D7C7K1</accession>
<dbReference type="InterPro" id="IPR011701">
    <property type="entry name" value="MFS"/>
</dbReference>
<evidence type="ECO:0000256" key="4">
    <source>
        <dbReference type="ARBA" id="ARBA00023136"/>
    </source>
</evidence>
<evidence type="ECO:0000313" key="8">
    <source>
        <dbReference type="EMBL" id="ADI12549.1"/>
    </source>
</evidence>
<dbReference type="HOGENOM" id="CLU_001265_23_0_11"/>
<name>D7C7K1_STRBB</name>
<dbReference type="PATRIC" id="fig|749414.3.peg.9711"/>
<feature type="transmembrane region" description="Helical" evidence="5">
    <location>
        <begin position="213"/>
        <end position="236"/>
    </location>
</feature>
<evidence type="ECO:0000313" key="9">
    <source>
        <dbReference type="Proteomes" id="UP000000377"/>
    </source>
</evidence>
<feature type="transmembrane region" description="Helical" evidence="5">
    <location>
        <begin position="163"/>
        <end position="182"/>
    </location>
</feature>
<dbReference type="AlphaFoldDB" id="D7C7K1"/>
<dbReference type="STRING" id="749414.SBI_09431"/>